<evidence type="ECO:0000256" key="7">
    <source>
        <dbReference type="ARBA" id="ARBA00023159"/>
    </source>
</evidence>
<dbReference type="GO" id="GO:0008270">
    <property type="term" value="F:zinc ion binding"/>
    <property type="evidence" value="ECO:0007669"/>
    <property type="project" value="UniProtKB-KW"/>
</dbReference>
<evidence type="ECO:0000256" key="1">
    <source>
        <dbReference type="ARBA" id="ARBA00005694"/>
    </source>
</evidence>
<feature type="compositionally biased region" description="Basic residues" evidence="10">
    <location>
        <begin position="218"/>
        <end position="228"/>
    </location>
</feature>
<dbReference type="CDD" id="cd00202">
    <property type="entry name" value="ZnF_GATA"/>
    <property type="match status" value="1"/>
</dbReference>
<keyword evidence="2" id="KW-0479">Metal-binding</keyword>
<dbReference type="GO" id="GO:0043565">
    <property type="term" value="F:sequence-specific DNA binding"/>
    <property type="evidence" value="ECO:0007669"/>
    <property type="project" value="InterPro"/>
</dbReference>
<keyword evidence="8" id="KW-0804">Transcription</keyword>
<protein>
    <recommendedName>
        <fullName evidence="11">GATA-type domain-containing protein</fullName>
    </recommendedName>
</protein>
<proteinExistence type="inferred from homology"/>
<feature type="compositionally biased region" description="Polar residues" evidence="10">
    <location>
        <begin position="202"/>
        <end position="217"/>
    </location>
</feature>
<dbReference type="Proteomes" id="UP000306102">
    <property type="component" value="Unassembled WGS sequence"/>
</dbReference>
<dbReference type="PANTHER" id="PTHR45658:SF134">
    <property type="entry name" value="GATA TYPE ZINC FINGER TRANSCRIPTION FACTOR FAMILY PROTEIN"/>
    <property type="match status" value="1"/>
</dbReference>
<dbReference type="SUPFAM" id="SSF57716">
    <property type="entry name" value="Glucocorticoid receptor-like (DNA-binding domain)"/>
    <property type="match status" value="1"/>
</dbReference>
<evidence type="ECO:0000256" key="3">
    <source>
        <dbReference type="ARBA" id="ARBA00022771"/>
    </source>
</evidence>
<evidence type="ECO:0000256" key="10">
    <source>
        <dbReference type="SAM" id="MobiDB-lite"/>
    </source>
</evidence>
<dbReference type="Pfam" id="PF00320">
    <property type="entry name" value="GATA"/>
    <property type="match status" value="1"/>
</dbReference>
<dbReference type="PROSITE" id="PS00344">
    <property type="entry name" value="GATA_ZN_FINGER_1"/>
    <property type="match status" value="1"/>
</dbReference>
<evidence type="ECO:0000256" key="8">
    <source>
        <dbReference type="ARBA" id="ARBA00023163"/>
    </source>
</evidence>
<keyword evidence="4" id="KW-0862">Zinc</keyword>
<evidence type="ECO:0000256" key="4">
    <source>
        <dbReference type="ARBA" id="ARBA00022833"/>
    </source>
</evidence>
<keyword evidence="3 9" id="KW-0863">Zinc-finger</keyword>
<evidence type="ECO:0000256" key="2">
    <source>
        <dbReference type="ARBA" id="ARBA00022723"/>
    </source>
</evidence>
<keyword evidence="6" id="KW-0238">DNA-binding</keyword>
<keyword evidence="7" id="KW-0010">Activator</keyword>
<dbReference type="GO" id="GO:0006355">
    <property type="term" value="P:regulation of DNA-templated transcription"/>
    <property type="evidence" value="ECO:0007669"/>
    <property type="project" value="InterPro"/>
</dbReference>
<dbReference type="STRING" id="542762.A0A4S4ED38"/>
<gene>
    <name evidence="12" type="ORF">TEA_002852</name>
</gene>
<sequence>MTFYCFLELLLDRNIMVGSEFFDRTNNGVCSDGFMENLKFFDFPMESLEGDGLDEGDWDAKLQGLGPIPSESLMASLLTSGGDIGNAGSVVTPNLSVASEHSSELKLLPNLAETASGASIPLQNDHSDRLEPGMFQVPSPVSVLESSSSCSVEKNVSFSFKPYIPARTRTKRSRSSTINPWVVMTPPISSTSKRSHHLLAQSNDFPESNLPNMNSNPVKRKLKKKKKLSQLSRANEIDGTSLQRPIATKRCAHCDVSKTPQWREGPMGPKTLCNACGVRYRSGRLFPQYRPALSPTFVPSLHSNSHKKVVEMRNKAIQEAAKAEAEPPMSPAHKPNKKAAITETEPPLSPFKATQEATIAETEPPLSPPPEFVPMSSYLFDFDCILGVEGNAPRMGGFI</sequence>
<dbReference type="InterPro" id="IPR013088">
    <property type="entry name" value="Znf_NHR/GATA"/>
</dbReference>
<dbReference type="InterPro" id="IPR000679">
    <property type="entry name" value="Znf_GATA"/>
</dbReference>
<feature type="region of interest" description="Disordered" evidence="10">
    <location>
        <begin position="322"/>
        <end position="349"/>
    </location>
</feature>
<dbReference type="PANTHER" id="PTHR45658">
    <property type="entry name" value="GATA TRANSCRIPTION FACTOR"/>
    <property type="match status" value="1"/>
</dbReference>
<evidence type="ECO:0000259" key="11">
    <source>
        <dbReference type="PROSITE" id="PS50114"/>
    </source>
</evidence>
<evidence type="ECO:0000256" key="5">
    <source>
        <dbReference type="ARBA" id="ARBA00023015"/>
    </source>
</evidence>
<name>A0A4S4ED38_CAMSN</name>
<evidence type="ECO:0000256" key="9">
    <source>
        <dbReference type="PROSITE-ProRule" id="PRU00094"/>
    </source>
</evidence>
<evidence type="ECO:0000256" key="6">
    <source>
        <dbReference type="ARBA" id="ARBA00023125"/>
    </source>
</evidence>
<dbReference type="EMBL" id="SDRB02005492">
    <property type="protein sequence ID" value="THG14223.1"/>
    <property type="molecule type" value="Genomic_DNA"/>
</dbReference>
<reference evidence="12 13" key="1">
    <citation type="journal article" date="2018" name="Proc. Natl. Acad. Sci. U.S.A.">
        <title>Draft genome sequence of Camellia sinensis var. sinensis provides insights into the evolution of the tea genome and tea quality.</title>
        <authorList>
            <person name="Wei C."/>
            <person name="Yang H."/>
            <person name="Wang S."/>
            <person name="Zhao J."/>
            <person name="Liu C."/>
            <person name="Gao L."/>
            <person name="Xia E."/>
            <person name="Lu Y."/>
            <person name="Tai Y."/>
            <person name="She G."/>
            <person name="Sun J."/>
            <person name="Cao H."/>
            <person name="Tong W."/>
            <person name="Gao Q."/>
            <person name="Li Y."/>
            <person name="Deng W."/>
            <person name="Jiang X."/>
            <person name="Wang W."/>
            <person name="Chen Q."/>
            <person name="Zhang S."/>
            <person name="Li H."/>
            <person name="Wu J."/>
            <person name="Wang P."/>
            <person name="Li P."/>
            <person name="Shi C."/>
            <person name="Zheng F."/>
            <person name="Jian J."/>
            <person name="Huang B."/>
            <person name="Shan D."/>
            <person name="Shi M."/>
            <person name="Fang C."/>
            <person name="Yue Y."/>
            <person name="Li F."/>
            <person name="Li D."/>
            <person name="Wei S."/>
            <person name="Han B."/>
            <person name="Jiang C."/>
            <person name="Yin Y."/>
            <person name="Xia T."/>
            <person name="Zhang Z."/>
            <person name="Bennetzen J.L."/>
            <person name="Zhao S."/>
            <person name="Wan X."/>
        </authorList>
    </citation>
    <scope>NUCLEOTIDE SEQUENCE [LARGE SCALE GENOMIC DNA]</scope>
    <source>
        <strain evidence="13">cv. Shuchazao</strain>
        <tissue evidence="12">Leaf</tissue>
    </source>
</reference>
<comment type="similarity">
    <text evidence="1">Belongs to the type IV zinc-finger family. Class A subfamily.</text>
</comment>
<evidence type="ECO:0000313" key="13">
    <source>
        <dbReference type="Proteomes" id="UP000306102"/>
    </source>
</evidence>
<dbReference type="PROSITE" id="PS50114">
    <property type="entry name" value="GATA_ZN_FINGER_2"/>
    <property type="match status" value="1"/>
</dbReference>
<accession>A0A4S4ED38</accession>
<keyword evidence="13" id="KW-1185">Reference proteome</keyword>
<dbReference type="SMART" id="SM00401">
    <property type="entry name" value="ZnF_GATA"/>
    <property type="match status" value="1"/>
</dbReference>
<feature type="domain" description="GATA-type" evidence="11">
    <location>
        <begin position="245"/>
        <end position="281"/>
    </location>
</feature>
<dbReference type="AlphaFoldDB" id="A0A4S4ED38"/>
<comment type="caution">
    <text evidence="12">The sequence shown here is derived from an EMBL/GenBank/DDBJ whole genome shotgun (WGS) entry which is preliminary data.</text>
</comment>
<dbReference type="GO" id="GO:0030154">
    <property type="term" value="P:cell differentiation"/>
    <property type="evidence" value="ECO:0007669"/>
    <property type="project" value="TreeGrafter"/>
</dbReference>
<dbReference type="InterPro" id="IPR051140">
    <property type="entry name" value="GATA_TF"/>
</dbReference>
<dbReference type="Gene3D" id="3.30.50.10">
    <property type="entry name" value="Erythroid Transcription Factor GATA-1, subunit A"/>
    <property type="match status" value="1"/>
</dbReference>
<dbReference type="FunFam" id="3.30.50.10:FF:000018">
    <property type="entry name" value="GATA transcription factor"/>
    <property type="match status" value="1"/>
</dbReference>
<feature type="region of interest" description="Disordered" evidence="10">
    <location>
        <begin position="202"/>
        <end position="232"/>
    </location>
</feature>
<keyword evidence="5" id="KW-0805">Transcription regulation</keyword>
<evidence type="ECO:0000313" key="12">
    <source>
        <dbReference type="EMBL" id="THG14223.1"/>
    </source>
</evidence>
<organism evidence="12 13">
    <name type="scientific">Camellia sinensis var. sinensis</name>
    <name type="common">China tea</name>
    <dbReference type="NCBI Taxonomy" id="542762"/>
    <lineage>
        <taxon>Eukaryota</taxon>
        <taxon>Viridiplantae</taxon>
        <taxon>Streptophyta</taxon>
        <taxon>Embryophyta</taxon>
        <taxon>Tracheophyta</taxon>
        <taxon>Spermatophyta</taxon>
        <taxon>Magnoliopsida</taxon>
        <taxon>eudicotyledons</taxon>
        <taxon>Gunneridae</taxon>
        <taxon>Pentapetalae</taxon>
        <taxon>asterids</taxon>
        <taxon>Ericales</taxon>
        <taxon>Theaceae</taxon>
        <taxon>Camellia</taxon>
    </lineage>
</organism>
<dbReference type="GO" id="GO:0005634">
    <property type="term" value="C:nucleus"/>
    <property type="evidence" value="ECO:0007669"/>
    <property type="project" value="TreeGrafter"/>
</dbReference>